<dbReference type="Proteomes" id="UP000286732">
    <property type="component" value="Unassembled WGS sequence"/>
</dbReference>
<comment type="caution">
    <text evidence="1">The sequence shown here is derived from an EMBL/GenBank/DDBJ whole genome shotgun (WGS) entry which is preliminary data.</text>
</comment>
<organism evidence="1 2">
    <name type="scientific">SAR324 cluster bacterium</name>
    <dbReference type="NCBI Taxonomy" id="2024889"/>
    <lineage>
        <taxon>Bacteria</taxon>
        <taxon>Deltaproteobacteria</taxon>
        <taxon>SAR324 cluster</taxon>
    </lineage>
</organism>
<accession>A0A432G378</accession>
<gene>
    <name evidence="1" type="ORF">DSY98_08035</name>
</gene>
<reference evidence="1 2" key="1">
    <citation type="submission" date="2018-06" db="EMBL/GenBank/DDBJ databases">
        <title>Combined omics and stable isotope probing to characterize newly discovered Mariana Back-Arc vent microbial communities.</title>
        <authorList>
            <person name="Trembath-Reichert E."/>
            <person name="Huber J.A."/>
        </authorList>
    </citation>
    <scope>NUCLEOTIDE SEQUENCE [LARGE SCALE GENOMIC DNA]</scope>
    <source>
        <strain evidence="1">MAG 63_2</strain>
    </source>
</reference>
<protein>
    <submittedName>
        <fullName evidence="1">Uncharacterized protein</fullName>
    </submittedName>
</protein>
<sequence>MIHKQKIFKILFLCTSLNFLQILPGCSREPQYIIFKTGERDQLQERAIKYCYGDFKVLEEEELGPYTRAHLECKE</sequence>
<evidence type="ECO:0000313" key="1">
    <source>
        <dbReference type="EMBL" id="RTZ78019.1"/>
    </source>
</evidence>
<proteinExistence type="predicted"/>
<name>A0A432G378_9DELT</name>
<dbReference type="AlphaFoldDB" id="A0A432G378"/>
<evidence type="ECO:0000313" key="2">
    <source>
        <dbReference type="Proteomes" id="UP000286732"/>
    </source>
</evidence>
<dbReference type="EMBL" id="QNZM01000313">
    <property type="protein sequence ID" value="RTZ78019.1"/>
    <property type="molecule type" value="Genomic_DNA"/>
</dbReference>